<feature type="compositionally biased region" description="Polar residues" evidence="1">
    <location>
        <begin position="373"/>
        <end position="384"/>
    </location>
</feature>
<feature type="compositionally biased region" description="Low complexity" evidence="1">
    <location>
        <begin position="445"/>
        <end position="457"/>
    </location>
</feature>
<evidence type="ECO:0008006" key="5">
    <source>
        <dbReference type="Google" id="ProtNLM"/>
    </source>
</evidence>
<feature type="compositionally biased region" description="Low complexity" evidence="1">
    <location>
        <begin position="218"/>
        <end position="292"/>
    </location>
</feature>
<evidence type="ECO:0000256" key="1">
    <source>
        <dbReference type="SAM" id="MobiDB-lite"/>
    </source>
</evidence>
<feature type="transmembrane region" description="Helical" evidence="2">
    <location>
        <begin position="28"/>
        <end position="48"/>
    </location>
</feature>
<feature type="compositionally biased region" description="Low complexity" evidence="1">
    <location>
        <begin position="345"/>
        <end position="366"/>
    </location>
</feature>
<sequence>MILISAGLVLAAVILLIAGFVMAEPFLIMWSIVVSVLSALFLVIGAFLRRHELFPGGGGAGAQAPREPSAPGAPTAVTPAGVAPAGTAPQPMAPQPRPPAPAPTGLRQQTVTLPNQAPRPRPVTARGISPDAIVMVIPGRKRYHVAGCRQLSGRDHEELTYEEAREEGFTPCTTCLPDAALGGRQVPPAPEQPGVGRAPYPAASASRDTDPVGRPATSPGQPGVPQGPSGISGASGSSSSRVESQASRAESPSSGVAPAASRAESPVSRAESSSPSSRPESSPSRAEASPSRGDAPSARPGSPASKAVSSSERDDSSRVGADGPRESAAKRAEATSAEPTREQRPAAGAGAPSAGDGPKGDPSPGARPAGAPTPSQRSEAQAAQRSEGAASPRPEGGSTEPSEGAAARRPEAAGGSQPKPAPGRLVAGTPGAVAPPSAGRPSPETTKSSTAAGSSKTSPERATRSEGGTQGGSRPGAAQADSPSDPAQSDSRAGEGEGGSPAGPAQGGSSPRPAQGGSPSSPAQGGSPARPGQGGSSVGGVRGGGSEEGGSEAASSEMTQRLRPPMAAPVPKTDSKTSTPGQESDPEGHSGGARSAESGGGWFDRPESLDTEPVEPEATAPGRAGPPVASGSTSSTPSGTAGAPADSEEDTPSEANDTVRLDRPGVVKVIGATRRFHSSSCPLVKGAEPSSVQSMQKAEAEAKGLTPCAVCQLDHQRVS</sequence>
<dbReference type="RefSeq" id="WP_346146920.1">
    <property type="nucleotide sequence ID" value="NZ_BAAATE010000006.1"/>
</dbReference>
<feature type="compositionally biased region" description="Gly residues" evidence="1">
    <location>
        <begin position="532"/>
        <end position="548"/>
    </location>
</feature>
<dbReference type="EMBL" id="BAAATE010000006">
    <property type="protein sequence ID" value="GAA2659062.1"/>
    <property type="molecule type" value="Genomic_DNA"/>
</dbReference>
<evidence type="ECO:0000256" key="2">
    <source>
        <dbReference type="SAM" id="Phobius"/>
    </source>
</evidence>
<evidence type="ECO:0000313" key="4">
    <source>
        <dbReference type="Proteomes" id="UP001501666"/>
    </source>
</evidence>
<keyword evidence="2" id="KW-1133">Transmembrane helix</keyword>
<name>A0ABP6E3R7_9ACTN</name>
<keyword evidence="2" id="KW-0812">Transmembrane</keyword>
<feature type="compositionally biased region" description="Basic and acidic residues" evidence="1">
    <location>
        <begin position="311"/>
        <end position="344"/>
    </location>
</feature>
<feature type="compositionally biased region" description="Pro residues" evidence="1">
    <location>
        <begin position="91"/>
        <end position="102"/>
    </location>
</feature>
<gene>
    <name evidence="3" type="ORF">GCM10010412_030800</name>
</gene>
<comment type="caution">
    <text evidence="3">The sequence shown here is derived from an EMBL/GenBank/DDBJ whole genome shotgun (WGS) entry which is preliminary data.</text>
</comment>
<feature type="region of interest" description="Disordered" evidence="1">
    <location>
        <begin position="183"/>
        <end position="662"/>
    </location>
</feature>
<feature type="compositionally biased region" description="Low complexity" evidence="1">
    <location>
        <begin position="502"/>
        <end position="531"/>
    </location>
</feature>
<keyword evidence="4" id="KW-1185">Reference proteome</keyword>
<feature type="compositionally biased region" description="Polar residues" evidence="1">
    <location>
        <begin position="106"/>
        <end position="115"/>
    </location>
</feature>
<accession>A0ABP6E3R7</accession>
<feature type="region of interest" description="Disordered" evidence="1">
    <location>
        <begin position="57"/>
        <end position="126"/>
    </location>
</feature>
<reference evidence="4" key="1">
    <citation type="journal article" date="2019" name="Int. J. Syst. Evol. Microbiol.">
        <title>The Global Catalogue of Microorganisms (GCM) 10K type strain sequencing project: providing services to taxonomists for standard genome sequencing and annotation.</title>
        <authorList>
            <consortium name="The Broad Institute Genomics Platform"/>
            <consortium name="The Broad Institute Genome Sequencing Center for Infectious Disease"/>
            <person name="Wu L."/>
            <person name="Ma J."/>
        </authorList>
    </citation>
    <scope>NUCLEOTIDE SEQUENCE [LARGE SCALE GENOMIC DNA]</scope>
    <source>
        <strain evidence="4">JCM 6835</strain>
    </source>
</reference>
<evidence type="ECO:0000313" key="3">
    <source>
        <dbReference type="EMBL" id="GAA2659062.1"/>
    </source>
</evidence>
<feature type="compositionally biased region" description="Low complexity" evidence="1">
    <location>
        <begin position="70"/>
        <end position="90"/>
    </location>
</feature>
<protein>
    <recommendedName>
        <fullName evidence="5">Ada DNA repair metal-binding domain-containing protein</fullName>
    </recommendedName>
</protein>
<organism evidence="3 4">
    <name type="scientific">Nonomuraea recticatena</name>
    <dbReference type="NCBI Taxonomy" id="46178"/>
    <lineage>
        <taxon>Bacteria</taxon>
        <taxon>Bacillati</taxon>
        <taxon>Actinomycetota</taxon>
        <taxon>Actinomycetes</taxon>
        <taxon>Streptosporangiales</taxon>
        <taxon>Streptosporangiaceae</taxon>
        <taxon>Nonomuraea</taxon>
    </lineage>
</organism>
<keyword evidence="2" id="KW-0472">Membrane</keyword>
<proteinExistence type="predicted"/>
<feature type="compositionally biased region" description="Low complexity" evidence="1">
    <location>
        <begin position="477"/>
        <end position="491"/>
    </location>
</feature>
<feature type="compositionally biased region" description="Low complexity" evidence="1">
    <location>
        <begin position="625"/>
        <end position="645"/>
    </location>
</feature>
<dbReference type="Proteomes" id="UP001501666">
    <property type="component" value="Unassembled WGS sequence"/>
</dbReference>